<organism evidence="3 4">
    <name type="scientific">Haloplanus salinus</name>
    <dbReference type="NCBI Taxonomy" id="1126245"/>
    <lineage>
        <taxon>Archaea</taxon>
        <taxon>Methanobacteriati</taxon>
        <taxon>Methanobacteriota</taxon>
        <taxon>Stenosarchaea group</taxon>
        <taxon>Halobacteria</taxon>
        <taxon>Halobacteriales</taxon>
        <taxon>Haloferacaceae</taxon>
        <taxon>Haloplanus</taxon>
    </lineage>
</organism>
<dbReference type="InterPro" id="IPR015943">
    <property type="entry name" value="WD40/YVTN_repeat-like_dom_sf"/>
</dbReference>
<feature type="compositionally biased region" description="Low complexity" evidence="1">
    <location>
        <begin position="29"/>
        <end position="56"/>
    </location>
</feature>
<dbReference type="SUPFAM" id="SSF50998">
    <property type="entry name" value="Quinoprotein alcohol dehydrogenase-like"/>
    <property type="match status" value="1"/>
</dbReference>
<dbReference type="PROSITE" id="PS51257">
    <property type="entry name" value="PROKAR_LIPOPROTEIN"/>
    <property type="match status" value="1"/>
</dbReference>
<dbReference type="Pfam" id="PF13360">
    <property type="entry name" value="PQQ_2"/>
    <property type="match status" value="2"/>
</dbReference>
<dbReference type="PANTHER" id="PTHR34512">
    <property type="entry name" value="CELL SURFACE PROTEIN"/>
    <property type="match status" value="1"/>
</dbReference>
<protein>
    <recommendedName>
        <fullName evidence="2">Pyrrolo-quinoline quinone repeat domain-containing protein</fullName>
    </recommendedName>
</protein>
<dbReference type="InterPro" id="IPR011047">
    <property type="entry name" value="Quinoprotein_ADH-like_sf"/>
</dbReference>
<dbReference type="EMBL" id="QPHM01000001">
    <property type="protein sequence ID" value="RCU47062.1"/>
    <property type="molecule type" value="Genomic_DNA"/>
</dbReference>
<dbReference type="PANTHER" id="PTHR34512:SF30">
    <property type="entry name" value="OUTER MEMBRANE PROTEIN ASSEMBLY FACTOR BAMB"/>
    <property type="match status" value="1"/>
</dbReference>
<dbReference type="Gene3D" id="2.130.10.10">
    <property type="entry name" value="YVTN repeat-like/Quinoprotein amine dehydrogenase"/>
    <property type="match status" value="1"/>
</dbReference>
<keyword evidence="4" id="KW-1185">Reference proteome</keyword>
<dbReference type="RefSeq" id="WP_114448611.1">
    <property type="nucleotide sequence ID" value="NZ_QPHM01000001.1"/>
</dbReference>
<feature type="domain" description="Pyrrolo-quinoline quinone repeat" evidence="2">
    <location>
        <begin position="100"/>
        <end position="217"/>
    </location>
</feature>
<comment type="caution">
    <text evidence="3">The sequence shown here is derived from an EMBL/GenBank/DDBJ whole genome shotgun (WGS) entry which is preliminary data.</text>
</comment>
<sequence length="408" mass="42570">MRRRTMLATLGAVGTSGCLRLTAEESNGDADATATEAESDGETAAATSTAGTTAADDGGDGSDGASPVTLSERWRTDQQVRYVWVDDGEFATSGYDGVSLASPTDGVVWSTDPGDNGVPSAAPSKAFAATDDRLLFGFGGGDDDAPDAGATFLAYDRASGERLWRADMPDDGIHARAKGITVVGDTAVVASDDIGSDTDQEPLVYGVDVETGERRWETGAPDLTTGFISGVAAHDGTVFVTQTYDGTYLLDPGTGAVTDYREGMKVSVWGGTPRDGTLFDVSGNEITAYRLDGDGTRWSVPDAPDARIPPEVDDDLVIVGTQTGYVYAIEADTGAVRWTSRLDRTVRGLAASEDHVWAWAVGSTLAGYDREDGTVVYESERNSDLVDLGAIDDTLLVGGGPGTASRID</sequence>
<evidence type="ECO:0000259" key="2">
    <source>
        <dbReference type="Pfam" id="PF13360"/>
    </source>
</evidence>
<evidence type="ECO:0000256" key="1">
    <source>
        <dbReference type="SAM" id="MobiDB-lite"/>
    </source>
</evidence>
<reference evidence="3 4" key="1">
    <citation type="submission" date="2018-07" db="EMBL/GenBank/DDBJ databases">
        <title>Genome sequences of Haloplanus salinus JCM 18368T.</title>
        <authorList>
            <person name="Kim Y.B."/>
            <person name="Roh S.W."/>
        </authorList>
    </citation>
    <scope>NUCLEOTIDE SEQUENCE [LARGE SCALE GENOMIC DNA]</scope>
    <source>
        <strain evidence="3 4">JCM 18368</strain>
    </source>
</reference>
<dbReference type="SMART" id="SM00564">
    <property type="entry name" value="PQQ"/>
    <property type="match status" value="4"/>
</dbReference>
<dbReference type="OrthoDB" id="8638at2157"/>
<feature type="domain" description="Pyrrolo-quinoline quinone repeat" evidence="2">
    <location>
        <begin position="284"/>
        <end position="385"/>
    </location>
</feature>
<dbReference type="AlphaFoldDB" id="A0A368N922"/>
<proteinExistence type="predicted"/>
<feature type="region of interest" description="Disordered" evidence="1">
    <location>
        <begin position="25"/>
        <end position="69"/>
    </location>
</feature>
<dbReference type="Proteomes" id="UP000252189">
    <property type="component" value="Unassembled WGS sequence"/>
</dbReference>
<evidence type="ECO:0000313" key="3">
    <source>
        <dbReference type="EMBL" id="RCU47062.1"/>
    </source>
</evidence>
<accession>A0A368N922</accession>
<evidence type="ECO:0000313" key="4">
    <source>
        <dbReference type="Proteomes" id="UP000252189"/>
    </source>
</evidence>
<dbReference type="InterPro" id="IPR002372">
    <property type="entry name" value="PQQ_rpt_dom"/>
</dbReference>
<dbReference type="InterPro" id="IPR018391">
    <property type="entry name" value="PQQ_b-propeller_rpt"/>
</dbReference>
<name>A0A368N922_9EURY</name>
<gene>
    <name evidence="3" type="ORF">DU504_06955</name>
</gene>